<dbReference type="Pfam" id="PF21054">
    <property type="entry name" value="RUBC_PIKBD"/>
    <property type="match status" value="1"/>
</dbReference>
<protein>
    <submittedName>
        <fullName evidence="5">Protein RUBCNL-like</fullName>
    </submittedName>
</protein>
<organism evidence="4 5">
    <name type="scientific">Puma concolor</name>
    <name type="common">Mountain lion</name>
    <name type="synonym">Felis concolor</name>
    <dbReference type="NCBI Taxonomy" id="9696"/>
    <lineage>
        <taxon>Eukaryota</taxon>
        <taxon>Metazoa</taxon>
        <taxon>Chordata</taxon>
        <taxon>Craniata</taxon>
        <taxon>Vertebrata</taxon>
        <taxon>Euteleostomi</taxon>
        <taxon>Mammalia</taxon>
        <taxon>Eutheria</taxon>
        <taxon>Laurasiatheria</taxon>
        <taxon>Carnivora</taxon>
        <taxon>Feliformia</taxon>
        <taxon>Felidae</taxon>
        <taxon>Felinae</taxon>
        <taxon>Puma</taxon>
    </lineage>
</organism>
<dbReference type="InterPro" id="IPR048569">
    <property type="entry name" value="RUBC_PIKBD"/>
</dbReference>
<evidence type="ECO:0000256" key="2">
    <source>
        <dbReference type="SAM" id="MobiDB-lite"/>
    </source>
</evidence>
<sequence length="555" mass="61416">MVSQSMGRQDSPVHPWEGVSSDPGDVEDSPSLLDTDQPPCKSDVRFMRHRAAWINPQCAQQQLQDLPPQVPTAGNGGNHFGRDTACSLGPSPSSLGDSMVETSLSKDTADSAWGSGDKSSNFSFTSKGEQAVLPGKSPQMSVFTSSKAASSCPEADSAFLKPSHLTASADEGAVPVGRRTTSLNSFSPDAFLLPVDVEKVNTFFCCAVLQGSPVAGTPTYCDVLKEACKCDFDDFVVVEVGEFNNITETCGCPCNSSKSVTYEPNFNSAERIAKELYRVFRKCWVLSEVNHQLAGSPNAAGSIVVNEERVRKDFESSVDVVQEIKLKSRIRGAEDWTPPRFQIIFSVHPPLKRDLVVAAQNFLCAGCGTPIEPKFVKRLRYCEYLGKYFCDCCHSYAETCIPARILTLWDFRKYYVSNFSKRLLDGLWHQPVFNLLSVGHSLYAKAKELDRVRETREQLFHIKKLLRTCRFAESCVKERASFVNFVRVPRSSSHFRPKRVEDVQGVEPAFTSGVSSRLGAPGVRGSQLGEDFWKVYPLRHHDAPSIVKKTLQYAS</sequence>
<dbReference type="PANTHER" id="PTHR45971:SF2">
    <property type="entry name" value="PROTEIN ASSOCIATED WITH UVRAG AS AUTOPHAGY ENHANCER"/>
    <property type="match status" value="1"/>
</dbReference>
<proteinExistence type="predicted"/>
<feature type="region of interest" description="Disordered" evidence="2">
    <location>
        <begin position="1"/>
        <end position="42"/>
    </location>
</feature>
<keyword evidence="4" id="KW-1185">Reference proteome</keyword>
<evidence type="ECO:0000259" key="3">
    <source>
        <dbReference type="SMART" id="SM01175"/>
    </source>
</evidence>
<evidence type="ECO:0000313" key="4">
    <source>
        <dbReference type="Proteomes" id="UP000515131"/>
    </source>
</evidence>
<gene>
    <name evidence="5" type="primary">RUBCNL</name>
</gene>
<dbReference type="RefSeq" id="XP_025779820.1">
    <property type="nucleotide sequence ID" value="XM_025924035.1"/>
</dbReference>
<dbReference type="CTD" id="80183"/>
<feature type="compositionally biased region" description="Low complexity" evidence="2">
    <location>
        <begin position="87"/>
        <end position="96"/>
    </location>
</feature>
<evidence type="ECO:0000313" key="5">
    <source>
        <dbReference type="RefSeq" id="XP_025779820.1"/>
    </source>
</evidence>
<dbReference type="GO" id="GO:0061909">
    <property type="term" value="P:autophagosome-lysosome fusion"/>
    <property type="evidence" value="ECO:0007669"/>
    <property type="project" value="TreeGrafter"/>
</dbReference>
<dbReference type="Proteomes" id="UP000515131">
    <property type="component" value="Unplaced"/>
</dbReference>
<name>A0A6P6HVG5_PUMCO</name>
<dbReference type="AlphaFoldDB" id="A0A6P6HVG5"/>
<dbReference type="GO" id="GO:0061910">
    <property type="term" value="P:autophagosome-endosome fusion"/>
    <property type="evidence" value="ECO:0007669"/>
    <property type="project" value="TreeGrafter"/>
</dbReference>
<dbReference type="GeneID" id="112860819"/>
<dbReference type="SMART" id="SM01175">
    <property type="entry name" value="DUF4206"/>
    <property type="match status" value="1"/>
</dbReference>
<reference evidence="5" key="1">
    <citation type="submission" date="2025-08" db="UniProtKB">
        <authorList>
            <consortium name="RefSeq"/>
        </authorList>
    </citation>
    <scope>IDENTIFICATION</scope>
    <source>
        <tissue evidence="5">Blood</tissue>
    </source>
</reference>
<accession>A0A6P6HVG5</accession>
<dbReference type="PANTHER" id="PTHR45971">
    <property type="entry name" value="PHOX (PX) DOMAIN-CONTAINING PROTEIN"/>
    <property type="match status" value="1"/>
</dbReference>
<dbReference type="InterPro" id="IPR025258">
    <property type="entry name" value="RH_dom"/>
</dbReference>
<feature type="region of interest" description="Disordered" evidence="2">
    <location>
        <begin position="71"/>
        <end position="99"/>
    </location>
</feature>
<dbReference type="GO" id="GO:0000421">
    <property type="term" value="C:autophagosome membrane"/>
    <property type="evidence" value="ECO:0007669"/>
    <property type="project" value="TreeGrafter"/>
</dbReference>
<dbReference type="GO" id="GO:1901981">
    <property type="term" value="F:phosphatidylinositol phosphate binding"/>
    <property type="evidence" value="ECO:0007669"/>
    <property type="project" value="TreeGrafter"/>
</dbReference>
<dbReference type="Pfam" id="PF13901">
    <property type="entry name" value="RH_dom"/>
    <property type="match status" value="1"/>
</dbReference>
<keyword evidence="1" id="KW-0072">Autophagy</keyword>
<evidence type="ECO:0000256" key="1">
    <source>
        <dbReference type="ARBA" id="ARBA00023006"/>
    </source>
</evidence>
<dbReference type="GO" id="GO:0097352">
    <property type="term" value="P:autophagosome maturation"/>
    <property type="evidence" value="ECO:0007669"/>
    <property type="project" value="TreeGrafter"/>
</dbReference>
<dbReference type="InterPro" id="IPR052428">
    <property type="entry name" value="Autophagy_HostDef_Reg"/>
</dbReference>
<feature type="domain" description="Rubicon Homology" evidence="3">
    <location>
        <begin position="380"/>
        <end position="527"/>
    </location>
</feature>
<dbReference type="KEGG" id="pcoo:112860819"/>